<feature type="domain" description="Ig-like" evidence="5">
    <location>
        <begin position="191"/>
        <end position="299"/>
    </location>
</feature>
<dbReference type="InterPro" id="IPR007110">
    <property type="entry name" value="Ig-like_dom"/>
</dbReference>
<name>A0A0N4Y2Z7_NIPBR</name>
<sequence length="518" mass="57444">MTFDLAPPILRLPTGSIFYEVPGARPPKVVGGVKNVSRGARVELLCPVFGYPQPFVRWEKDGQAIDSASVEYDGDNLVLTSADVTQSGVYSCIADNSFPMCGIEIDGKEVPVQYGEFTRLRDGGVFEAKIEKKKAKLDFGRSPAIVAGEYKCEVRSIEGSIAEGSMVIYSAPFLRLPTGSKFYEIPSASPPKVIGGVKRVHEGARVELRCPVFGYPEPYTRWEKDDEPVDKIISAEGAPCTRFPAVKTDKRTNFSEMSISVEYNGNDLILKDVDESMSGIYSCIADNSFQIYEDGPTIPHQLIYNQKLIVQFSNSLSKNRGLLPLRCEINRDGKSVPVESGEFTRLRDGLVFEAEIDDGRAKLAFGKTRVTVAGEYICNVSSVEGDIVEETIYVYTPPYLRLPDGVKFNEVPNTNPLRVVGAVSRIANGFLVTLTCPVFGFPEPHVLWEKNDKPIEPLSSVRYNGNQLVLYDADETISGLYSCIAENSYPEVDGGPSVAHKLIYQKELIIYNWNWIYR</sequence>
<keyword evidence="4" id="KW-0393">Immunoglobulin domain</keyword>
<dbReference type="Pfam" id="PF26428">
    <property type="entry name" value="Zwei_Ig_N"/>
    <property type="match status" value="2"/>
</dbReference>
<protein>
    <submittedName>
        <fullName evidence="8">Hemicentin-1 (inferred by orthology to a human protein)</fullName>
    </submittedName>
</protein>
<feature type="domain" description="Ig-like" evidence="5">
    <location>
        <begin position="412"/>
        <end position="499"/>
    </location>
</feature>
<accession>A0A0N4Y2Z7</accession>
<evidence type="ECO:0000313" key="6">
    <source>
        <dbReference type="EMBL" id="VDL73725.1"/>
    </source>
</evidence>
<keyword evidence="1" id="KW-0732">Signal</keyword>
<dbReference type="InterPro" id="IPR036179">
    <property type="entry name" value="Ig-like_dom_sf"/>
</dbReference>
<feature type="domain" description="Ig-like" evidence="5">
    <location>
        <begin position="27"/>
        <end position="97"/>
    </location>
</feature>
<dbReference type="PROSITE" id="PS50835">
    <property type="entry name" value="IG_LIKE"/>
    <property type="match status" value="3"/>
</dbReference>
<evidence type="ECO:0000256" key="3">
    <source>
        <dbReference type="ARBA" id="ARBA00023157"/>
    </source>
</evidence>
<keyword evidence="7" id="KW-1185">Reference proteome</keyword>
<dbReference type="STRING" id="27835.A0A0N4Y2Z7"/>
<dbReference type="PANTHER" id="PTHR12231">
    <property type="entry name" value="CTX-RELATED TYPE I TRANSMEMBRANE PROTEIN"/>
    <property type="match status" value="1"/>
</dbReference>
<dbReference type="InterPro" id="IPR003599">
    <property type="entry name" value="Ig_sub"/>
</dbReference>
<dbReference type="AlphaFoldDB" id="A0A0N4Y2Z7"/>
<evidence type="ECO:0000313" key="8">
    <source>
        <dbReference type="WBParaSite" id="NBR_0001013501-mRNA-1"/>
    </source>
</evidence>
<evidence type="ECO:0000259" key="5">
    <source>
        <dbReference type="PROSITE" id="PS50835"/>
    </source>
</evidence>
<dbReference type="InterPro" id="IPR003598">
    <property type="entry name" value="Ig_sub2"/>
</dbReference>
<dbReference type="PANTHER" id="PTHR12231:SF253">
    <property type="entry name" value="DPR-INTERACTING PROTEIN ETA, ISOFORM B-RELATED"/>
    <property type="match status" value="1"/>
</dbReference>
<dbReference type="EMBL" id="UYSL01020260">
    <property type="protein sequence ID" value="VDL73725.1"/>
    <property type="molecule type" value="Genomic_DNA"/>
</dbReference>
<evidence type="ECO:0000256" key="1">
    <source>
        <dbReference type="ARBA" id="ARBA00022729"/>
    </source>
</evidence>
<keyword evidence="3" id="KW-1015">Disulfide bond</keyword>
<dbReference type="SMART" id="SM00409">
    <property type="entry name" value="IG"/>
    <property type="match status" value="3"/>
</dbReference>
<dbReference type="InterPro" id="IPR013783">
    <property type="entry name" value="Ig-like_fold"/>
</dbReference>
<dbReference type="Gene3D" id="2.60.40.10">
    <property type="entry name" value="Immunoglobulins"/>
    <property type="match status" value="3"/>
</dbReference>
<evidence type="ECO:0000256" key="2">
    <source>
        <dbReference type="ARBA" id="ARBA00022737"/>
    </source>
</evidence>
<dbReference type="SUPFAM" id="SSF48726">
    <property type="entry name" value="Immunoglobulin"/>
    <property type="match status" value="3"/>
</dbReference>
<dbReference type="Proteomes" id="UP000271162">
    <property type="component" value="Unassembled WGS sequence"/>
</dbReference>
<dbReference type="InterPro" id="IPR051170">
    <property type="entry name" value="Neural/epithelial_adhesion"/>
</dbReference>
<reference evidence="6 7" key="2">
    <citation type="submission" date="2018-11" db="EMBL/GenBank/DDBJ databases">
        <authorList>
            <consortium name="Pathogen Informatics"/>
        </authorList>
    </citation>
    <scope>NUCLEOTIDE SEQUENCE [LARGE SCALE GENOMIC DNA]</scope>
</reference>
<organism evidence="8">
    <name type="scientific">Nippostrongylus brasiliensis</name>
    <name type="common">Rat hookworm</name>
    <dbReference type="NCBI Taxonomy" id="27835"/>
    <lineage>
        <taxon>Eukaryota</taxon>
        <taxon>Metazoa</taxon>
        <taxon>Ecdysozoa</taxon>
        <taxon>Nematoda</taxon>
        <taxon>Chromadorea</taxon>
        <taxon>Rhabditida</taxon>
        <taxon>Rhabditina</taxon>
        <taxon>Rhabditomorpha</taxon>
        <taxon>Strongyloidea</taxon>
        <taxon>Heligmosomidae</taxon>
        <taxon>Nippostrongylus</taxon>
    </lineage>
</organism>
<dbReference type="Pfam" id="PF13927">
    <property type="entry name" value="Ig_3"/>
    <property type="match status" value="3"/>
</dbReference>
<dbReference type="WBParaSite" id="NBR_0001013501-mRNA-1">
    <property type="protein sequence ID" value="NBR_0001013501-mRNA-1"/>
    <property type="gene ID" value="NBR_0001013501"/>
</dbReference>
<dbReference type="SMART" id="SM00408">
    <property type="entry name" value="IGc2"/>
    <property type="match status" value="3"/>
</dbReference>
<dbReference type="InterPro" id="IPR058814">
    <property type="entry name" value="ZIG1/7_N"/>
</dbReference>
<reference evidence="8" key="1">
    <citation type="submission" date="2016-04" db="UniProtKB">
        <authorList>
            <consortium name="WormBaseParasite"/>
        </authorList>
    </citation>
    <scope>IDENTIFICATION</scope>
</reference>
<keyword evidence="2" id="KW-0677">Repeat</keyword>
<dbReference type="CDD" id="cd00096">
    <property type="entry name" value="Ig"/>
    <property type="match status" value="1"/>
</dbReference>
<evidence type="ECO:0000313" key="7">
    <source>
        <dbReference type="Proteomes" id="UP000271162"/>
    </source>
</evidence>
<evidence type="ECO:0000256" key="4">
    <source>
        <dbReference type="ARBA" id="ARBA00023319"/>
    </source>
</evidence>
<proteinExistence type="predicted"/>
<gene>
    <name evidence="6" type="ORF">NBR_LOCUS10136</name>
</gene>